<comment type="caution">
    <text evidence="3">The sequence shown here is derived from an EMBL/GenBank/DDBJ whole genome shotgun (WGS) entry which is preliminary data.</text>
</comment>
<gene>
    <name evidence="3" type="ORF">ABT272_38165</name>
</gene>
<dbReference type="SUPFAM" id="SSF50475">
    <property type="entry name" value="FMN-binding split barrel"/>
    <property type="match status" value="1"/>
</dbReference>
<evidence type="ECO:0000313" key="4">
    <source>
        <dbReference type="Proteomes" id="UP001470023"/>
    </source>
</evidence>
<dbReference type="InterPro" id="IPR019920">
    <property type="entry name" value="F420-binding_dom_put"/>
</dbReference>
<protein>
    <submittedName>
        <fullName evidence="3">PPOX class F420-dependent oxidoreductase</fullName>
    </submittedName>
</protein>
<dbReference type="Pfam" id="PF01243">
    <property type="entry name" value="PNPOx_N"/>
    <property type="match status" value="1"/>
</dbReference>
<dbReference type="EMBL" id="JBEPAZ010000061">
    <property type="protein sequence ID" value="MER6433506.1"/>
    <property type="molecule type" value="Genomic_DNA"/>
</dbReference>
<evidence type="ECO:0000256" key="1">
    <source>
        <dbReference type="ARBA" id="ARBA00023002"/>
    </source>
</evidence>
<sequence length="133" mass="14744">MPVPLGEELVALLRRPATCYLATLMPDGSPQLTQTWVDTDGRHVLINSVETHQKTRNIARDPRVAVAVADPADPASYVQIRGRVTEVRTQGAVEHIESLSRRYLGGPYPWFGGRDQVRVIHVIEPDRISGPRG</sequence>
<dbReference type="InterPro" id="IPR012349">
    <property type="entry name" value="Split_barrel_FMN-bd"/>
</dbReference>
<evidence type="ECO:0000259" key="2">
    <source>
        <dbReference type="Pfam" id="PF01243"/>
    </source>
</evidence>
<dbReference type="Proteomes" id="UP001470023">
    <property type="component" value="Unassembled WGS sequence"/>
</dbReference>
<accession>A0ABV1UJX3</accession>
<dbReference type="InterPro" id="IPR011576">
    <property type="entry name" value="Pyridox_Oxase_N"/>
</dbReference>
<dbReference type="PANTHER" id="PTHR35176">
    <property type="entry name" value="HEME OXYGENASE HI_0854-RELATED"/>
    <property type="match status" value="1"/>
</dbReference>
<evidence type="ECO:0000313" key="3">
    <source>
        <dbReference type="EMBL" id="MER6433506.1"/>
    </source>
</evidence>
<name>A0ABV1UJX3_9ACTN</name>
<organism evidence="3 4">
    <name type="scientific">Streptomyces sp. 900105245</name>
    <dbReference type="NCBI Taxonomy" id="3154379"/>
    <lineage>
        <taxon>Bacteria</taxon>
        <taxon>Bacillati</taxon>
        <taxon>Actinomycetota</taxon>
        <taxon>Actinomycetes</taxon>
        <taxon>Kitasatosporales</taxon>
        <taxon>Streptomycetaceae</taxon>
        <taxon>Streptomyces</taxon>
    </lineage>
</organism>
<dbReference type="PANTHER" id="PTHR35176:SF6">
    <property type="entry name" value="HEME OXYGENASE HI_0854-RELATED"/>
    <property type="match status" value="1"/>
</dbReference>
<reference evidence="3 4" key="1">
    <citation type="submission" date="2024-06" db="EMBL/GenBank/DDBJ databases">
        <title>The Natural Products Discovery Center: Release of the First 8490 Sequenced Strains for Exploring Actinobacteria Biosynthetic Diversity.</title>
        <authorList>
            <person name="Kalkreuter E."/>
            <person name="Kautsar S.A."/>
            <person name="Yang D."/>
            <person name="Bader C.D."/>
            <person name="Teijaro C.N."/>
            <person name="Fluegel L."/>
            <person name="Davis C.M."/>
            <person name="Simpson J.R."/>
            <person name="Lauterbach L."/>
            <person name="Steele A.D."/>
            <person name="Gui C."/>
            <person name="Meng S."/>
            <person name="Li G."/>
            <person name="Viehrig K."/>
            <person name="Ye F."/>
            <person name="Su P."/>
            <person name="Kiefer A.F."/>
            <person name="Nichols A."/>
            <person name="Cepeda A.J."/>
            <person name="Yan W."/>
            <person name="Fan B."/>
            <person name="Jiang Y."/>
            <person name="Adhikari A."/>
            <person name="Zheng C.-J."/>
            <person name="Schuster L."/>
            <person name="Cowan T.M."/>
            <person name="Smanski M.J."/>
            <person name="Chevrette M.G."/>
            <person name="De Carvalho L.P.S."/>
            <person name="Shen B."/>
        </authorList>
    </citation>
    <scope>NUCLEOTIDE SEQUENCE [LARGE SCALE GENOMIC DNA]</scope>
    <source>
        <strain evidence="3 4">NPDC001166</strain>
    </source>
</reference>
<dbReference type="Gene3D" id="2.30.110.10">
    <property type="entry name" value="Electron Transport, Fmn-binding Protein, Chain A"/>
    <property type="match status" value="1"/>
</dbReference>
<proteinExistence type="predicted"/>
<feature type="domain" description="Pyridoxamine 5'-phosphate oxidase N-terminal" evidence="2">
    <location>
        <begin position="6"/>
        <end position="105"/>
    </location>
</feature>
<dbReference type="NCBIfam" id="TIGR03618">
    <property type="entry name" value="Rv1155_F420"/>
    <property type="match status" value="1"/>
</dbReference>
<dbReference type="InterPro" id="IPR052019">
    <property type="entry name" value="F420H2_bilvrd_red/Heme_oxyg"/>
</dbReference>
<keyword evidence="1" id="KW-0560">Oxidoreductase</keyword>
<dbReference type="RefSeq" id="WP_073898860.1">
    <property type="nucleotide sequence ID" value="NZ_JBEOZW010000126.1"/>
</dbReference>
<keyword evidence="4" id="KW-1185">Reference proteome</keyword>